<keyword evidence="1" id="KW-0677">Repeat</keyword>
<dbReference type="PROSITE" id="PS50005">
    <property type="entry name" value="TPR"/>
    <property type="match status" value="5"/>
</dbReference>
<reference evidence="5 6" key="1">
    <citation type="submission" date="2020-08" db="EMBL/GenBank/DDBJ databases">
        <title>Novel species isolated from subtropical streams in China.</title>
        <authorList>
            <person name="Lu H."/>
        </authorList>
    </citation>
    <scope>NUCLEOTIDE SEQUENCE [LARGE SCALE GENOMIC DNA]</scope>
    <source>
        <strain evidence="5 6">NL8W</strain>
    </source>
</reference>
<sequence>MSATKISNILQQAIALHQQGRLDAAETLYQQVLKIEPEHFDALQLLGVIARQSGDAELAVTRLRQAIIVDAQQAIAHGNLGAALQDLGLAEEALASYDRALLLKPDYAMAWNNRGNTLRSLGKLAAALHNYDKALEFNPRYAEALLNRGIALQDMDEHEQALQDFDEALQLKPKDIALLFARSFSLQCLRLEEDAIAGYEDVLRLQPGHIQAWCNRGICLQKLQHLTAALDSFEEAIKIKPAYTKAHLQYGNTLRQMGQDNAAIKAYQTAAAHCSDETELTQINYALAALGAFDTPVMSPPAYVADLFDQYATHFDQHLLEVLHYQVPALLSKAVNRHVKAEPGNYLDLGCGTGLCAPYLRAQASKLTGIDLSEKMLTKAKNTGLYDELHCAEISDWLQLQDQDFDLIIAADVFVYIGDLDPVFAAASRVMPAGAVLGFSVEMTDDSADYLLLPSQRYAHSYAYLQRLARLHGFVIADASQQVARQDKGEDILAHILVMIRK</sequence>
<dbReference type="SMART" id="SM00028">
    <property type="entry name" value="TPR"/>
    <property type="match status" value="8"/>
</dbReference>
<dbReference type="Pfam" id="PF00515">
    <property type="entry name" value="TPR_1"/>
    <property type="match status" value="1"/>
</dbReference>
<dbReference type="Gene3D" id="3.40.50.150">
    <property type="entry name" value="Vaccinia Virus protein VP39"/>
    <property type="match status" value="1"/>
</dbReference>
<dbReference type="PANTHER" id="PTHR44858">
    <property type="entry name" value="TETRATRICOPEPTIDE REPEAT PROTEIN 6"/>
    <property type="match status" value="1"/>
</dbReference>
<dbReference type="Pfam" id="PF14559">
    <property type="entry name" value="TPR_19"/>
    <property type="match status" value="1"/>
</dbReference>
<accession>A0ABR6ZHJ9</accession>
<evidence type="ECO:0000256" key="3">
    <source>
        <dbReference type="PROSITE-ProRule" id="PRU00339"/>
    </source>
</evidence>
<dbReference type="EMBL" id="JACOFX010000026">
    <property type="protein sequence ID" value="MBC3911194.1"/>
    <property type="molecule type" value="Genomic_DNA"/>
</dbReference>
<dbReference type="PANTHER" id="PTHR44858:SF1">
    <property type="entry name" value="UDP-N-ACETYLGLUCOSAMINE--PEPTIDE N-ACETYLGLUCOSAMINYLTRANSFERASE SPINDLY-RELATED"/>
    <property type="match status" value="1"/>
</dbReference>
<dbReference type="InterPro" id="IPR011990">
    <property type="entry name" value="TPR-like_helical_dom_sf"/>
</dbReference>
<dbReference type="Pfam" id="PF08241">
    <property type="entry name" value="Methyltransf_11"/>
    <property type="match status" value="1"/>
</dbReference>
<evidence type="ECO:0000259" key="4">
    <source>
        <dbReference type="Pfam" id="PF08241"/>
    </source>
</evidence>
<name>A0ABR6ZHJ9_9BURK</name>
<dbReference type="SUPFAM" id="SSF53335">
    <property type="entry name" value="S-adenosyl-L-methionine-dependent methyltransferases"/>
    <property type="match status" value="1"/>
</dbReference>
<feature type="repeat" description="TPR" evidence="3">
    <location>
        <begin position="142"/>
        <end position="175"/>
    </location>
</feature>
<evidence type="ECO:0000313" key="5">
    <source>
        <dbReference type="EMBL" id="MBC3911194.1"/>
    </source>
</evidence>
<dbReference type="InterPro" id="IPR013216">
    <property type="entry name" value="Methyltransf_11"/>
</dbReference>
<dbReference type="Proteomes" id="UP000646911">
    <property type="component" value="Unassembled WGS sequence"/>
</dbReference>
<keyword evidence="6" id="KW-1185">Reference proteome</keyword>
<feature type="repeat" description="TPR" evidence="3">
    <location>
        <begin position="74"/>
        <end position="107"/>
    </location>
</feature>
<proteinExistence type="predicted"/>
<protein>
    <submittedName>
        <fullName evidence="5">Tetratricopeptide repeat protein</fullName>
    </submittedName>
</protein>
<evidence type="ECO:0000313" key="6">
    <source>
        <dbReference type="Proteomes" id="UP000646911"/>
    </source>
</evidence>
<dbReference type="RefSeq" id="WP_186956906.1">
    <property type="nucleotide sequence ID" value="NZ_JACOFX010000026.1"/>
</dbReference>
<dbReference type="InterPro" id="IPR029063">
    <property type="entry name" value="SAM-dependent_MTases_sf"/>
</dbReference>
<evidence type="ECO:0000256" key="1">
    <source>
        <dbReference type="ARBA" id="ARBA00022737"/>
    </source>
</evidence>
<organism evidence="5 6">
    <name type="scientific">Undibacterium umbellatum</name>
    <dbReference type="NCBI Taxonomy" id="2762300"/>
    <lineage>
        <taxon>Bacteria</taxon>
        <taxon>Pseudomonadati</taxon>
        <taxon>Pseudomonadota</taxon>
        <taxon>Betaproteobacteria</taxon>
        <taxon>Burkholderiales</taxon>
        <taxon>Oxalobacteraceae</taxon>
        <taxon>Undibacterium</taxon>
    </lineage>
</organism>
<dbReference type="PROSITE" id="PS50293">
    <property type="entry name" value="TPR_REGION"/>
    <property type="match status" value="2"/>
</dbReference>
<dbReference type="Gene3D" id="1.25.40.10">
    <property type="entry name" value="Tetratricopeptide repeat domain"/>
    <property type="match status" value="4"/>
</dbReference>
<dbReference type="SUPFAM" id="SSF48452">
    <property type="entry name" value="TPR-like"/>
    <property type="match status" value="1"/>
</dbReference>
<evidence type="ECO:0000256" key="2">
    <source>
        <dbReference type="ARBA" id="ARBA00022803"/>
    </source>
</evidence>
<feature type="repeat" description="TPR" evidence="3">
    <location>
        <begin position="210"/>
        <end position="243"/>
    </location>
</feature>
<gene>
    <name evidence="5" type="ORF">H8L47_26835</name>
</gene>
<dbReference type="CDD" id="cd02440">
    <property type="entry name" value="AdoMet_MTases"/>
    <property type="match status" value="1"/>
</dbReference>
<feature type="repeat" description="TPR" evidence="3">
    <location>
        <begin position="108"/>
        <end position="141"/>
    </location>
</feature>
<keyword evidence="2 3" id="KW-0802">TPR repeat</keyword>
<feature type="repeat" description="TPR" evidence="3">
    <location>
        <begin position="6"/>
        <end position="39"/>
    </location>
</feature>
<dbReference type="Pfam" id="PF13181">
    <property type="entry name" value="TPR_8"/>
    <property type="match status" value="2"/>
</dbReference>
<dbReference type="InterPro" id="IPR019734">
    <property type="entry name" value="TPR_rpt"/>
</dbReference>
<comment type="caution">
    <text evidence="5">The sequence shown here is derived from an EMBL/GenBank/DDBJ whole genome shotgun (WGS) entry which is preliminary data.</text>
</comment>
<dbReference type="InterPro" id="IPR050498">
    <property type="entry name" value="Ycf3"/>
</dbReference>
<dbReference type="Pfam" id="PF13414">
    <property type="entry name" value="TPR_11"/>
    <property type="match status" value="1"/>
</dbReference>
<feature type="domain" description="Methyltransferase type 11" evidence="4">
    <location>
        <begin position="347"/>
        <end position="436"/>
    </location>
</feature>